<feature type="repeat" description="TPR" evidence="1">
    <location>
        <begin position="115"/>
        <end position="148"/>
    </location>
</feature>
<protein>
    <recommendedName>
        <fullName evidence="3">CHAT domain-containing protein</fullName>
    </recommendedName>
</protein>
<dbReference type="HOGENOM" id="CLU_002404_0_1_1"/>
<evidence type="ECO:0000259" key="3">
    <source>
        <dbReference type="Pfam" id="PF12770"/>
    </source>
</evidence>
<dbReference type="eggNOG" id="KOG0548">
    <property type="taxonomic scope" value="Eukaryota"/>
</dbReference>
<dbReference type="eggNOG" id="KOG1130">
    <property type="taxonomic scope" value="Eukaryota"/>
</dbReference>
<dbReference type="OMA" id="ANIYDDM"/>
<feature type="region of interest" description="Disordered" evidence="2">
    <location>
        <begin position="1259"/>
        <end position="1340"/>
    </location>
</feature>
<dbReference type="EMBL" id="DS469997">
    <property type="protein sequence ID" value="EDO30681.1"/>
    <property type="molecule type" value="Genomic_DNA"/>
</dbReference>
<dbReference type="InterPro" id="IPR019734">
    <property type="entry name" value="TPR_rpt"/>
</dbReference>
<organism evidence="4 5">
    <name type="scientific">Nematostella vectensis</name>
    <name type="common">Starlet sea anemone</name>
    <dbReference type="NCBI Taxonomy" id="45351"/>
    <lineage>
        <taxon>Eukaryota</taxon>
        <taxon>Metazoa</taxon>
        <taxon>Cnidaria</taxon>
        <taxon>Anthozoa</taxon>
        <taxon>Hexacorallia</taxon>
        <taxon>Actiniaria</taxon>
        <taxon>Edwardsiidae</taxon>
        <taxon>Nematostella</taxon>
    </lineage>
</organism>
<dbReference type="InParanoid" id="A7T037"/>
<dbReference type="PANTHER" id="PTHR10098">
    <property type="entry name" value="RAPSYN-RELATED"/>
    <property type="match status" value="1"/>
</dbReference>
<feature type="repeat" description="TPR" evidence="1">
    <location>
        <begin position="517"/>
        <end position="550"/>
    </location>
</feature>
<feature type="repeat" description="TPR" evidence="1">
    <location>
        <begin position="1187"/>
        <end position="1220"/>
    </location>
</feature>
<feature type="repeat" description="TPR" evidence="1">
    <location>
        <begin position="400"/>
        <end position="433"/>
    </location>
</feature>
<feature type="repeat" description="TPR" evidence="1">
    <location>
        <begin position="1147"/>
        <end position="1180"/>
    </location>
</feature>
<dbReference type="STRING" id="45351.A7T037"/>
<dbReference type="Gene3D" id="1.25.40.10">
    <property type="entry name" value="Tetratricopeptide repeat domain"/>
    <property type="match status" value="6"/>
</dbReference>
<feature type="repeat" description="TPR" evidence="1">
    <location>
        <begin position="557"/>
        <end position="590"/>
    </location>
</feature>
<feature type="repeat" description="TPR" evidence="1">
    <location>
        <begin position="987"/>
        <end position="1020"/>
    </location>
</feature>
<accession>A7T037</accession>
<dbReference type="Proteomes" id="UP000001593">
    <property type="component" value="Unassembled WGS sequence"/>
</dbReference>
<reference evidence="4 5" key="1">
    <citation type="journal article" date="2007" name="Science">
        <title>Sea anemone genome reveals ancestral eumetazoan gene repertoire and genomic organization.</title>
        <authorList>
            <person name="Putnam N.H."/>
            <person name="Srivastava M."/>
            <person name="Hellsten U."/>
            <person name="Dirks B."/>
            <person name="Chapman J."/>
            <person name="Salamov A."/>
            <person name="Terry A."/>
            <person name="Shapiro H."/>
            <person name="Lindquist E."/>
            <person name="Kapitonov V.V."/>
            <person name="Jurka J."/>
            <person name="Genikhovich G."/>
            <person name="Grigoriev I.V."/>
            <person name="Lucas S.M."/>
            <person name="Steele R.E."/>
            <person name="Finnerty J.R."/>
            <person name="Technau U."/>
            <person name="Martindale M.Q."/>
            <person name="Rokhsar D.S."/>
        </authorList>
    </citation>
    <scope>NUCLEOTIDE SEQUENCE [LARGE SCALE GENOMIC DNA]</scope>
    <source>
        <strain evidence="5">CH2 X CH6</strain>
    </source>
</reference>
<evidence type="ECO:0000313" key="5">
    <source>
        <dbReference type="Proteomes" id="UP000001593"/>
    </source>
</evidence>
<feature type="region of interest" description="Disordered" evidence="2">
    <location>
        <begin position="847"/>
        <end position="924"/>
    </location>
</feature>
<keyword evidence="1" id="KW-0802">TPR repeat</keyword>
<dbReference type="PhylomeDB" id="A7T037"/>
<feature type="repeat" description="TPR" evidence="1">
    <location>
        <begin position="440"/>
        <end position="473"/>
    </location>
</feature>
<dbReference type="SUPFAM" id="SSF48452">
    <property type="entry name" value="TPR-like"/>
    <property type="match status" value="7"/>
</dbReference>
<dbReference type="InterPro" id="IPR024983">
    <property type="entry name" value="CHAT_dom"/>
</dbReference>
<dbReference type="Pfam" id="PF13181">
    <property type="entry name" value="TPR_8"/>
    <property type="match status" value="1"/>
</dbReference>
<gene>
    <name evidence="4" type="ORF">NEMVEDRAFT_v1g220256</name>
</gene>
<proteinExistence type="predicted"/>
<feature type="repeat" description="TPR" evidence="1">
    <location>
        <begin position="1027"/>
        <end position="1060"/>
    </location>
</feature>
<feature type="repeat" description="TPR" evidence="1">
    <location>
        <begin position="1067"/>
        <end position="1100"/>
    </location>
</feature>
<dbReference type="PROSITE" id="PS50005">
    <property type="entry name" value="TPR"/>
    <property type="match status" value="14"/>
</dbReference>
<dbReference type="Pfam" id="PF12770">
    <property type="entry name" value="CHAT"/>
    <property type="match status" value="1"/>
</dbReference>
<dbReference type="PANTHER" id="PTHR10098:SF106">
    <property type="entry name" value="TETRATRICOPEPTIDE REPEAT PROTEIN 28-LIKE PROTEIN"/>
    <property type="match status" value="1"/>
</dbReference>
<keyword evidence="5" id="KW-1185">Reference proteome</keyword>
<feature type="repeat" description="TPR" evidence="1">
    <location>
        <begin position="1107"/>
        <end position="1140"/>
    </location>
</feature>
<feature type="repeat" description="TPR" evidence="1">
    <location>
        <begin position="75"/>
        <end position="108"/>
    </location>
</feature>
<dbReference type="SMART" id="SM00028">
    <property type="entry name" value="TPR"/>
    <property type="match status" value="19"/>
</dbReference>
<dbReference type="PROSITE" id="PS50293">
    <property type="entry name" value="TPR_REGION"/>
    <property type="match status" value="5"/>
</dbReference>
<evidence type="ECO:0000256" key="1">
    <source>
        <dbReference type="PROSITE-ProRule" id="PRU00339"/>
    </source>
</evidence>
<evidence type="ECO:0000313" key="4">
    <source>
        <dbReference type="EMBL" id="EDO30681.1"/>
    </source>
</evidence>
<feature type="repeat" description="TPR" evidence="1">
    <location>
        <begin position="360"/>
        <end position="393"/>
    </location>
</feature>
<evidence type="ECO:0000256" key="2">
    <source>
        <dbReference type="SAM" id="MobiDB-lite"/>
    </source>
</evidence>
<feature type="domain" description="CHAT" evidence="3">
    <location>
        <begin position="1345"/>
        <end position="1636"/>
    </location>
</feature>
<feature type="repeat" description="TPR" evidence="1">
    <location>
        <begin position="35"/>
        <end position="68"/>
    </location>
</feature>
<dbReference type="InterPro" id="IPR011990">
    <property type="entry name" value="TPR-like_helical_dom_sf"/>
</dbReference>
<sequence length="1641" mass="182823">MGNVHRSQGKYEDAMNNYQHALSLFQKTGDESGQASAYHGMGNVHRSQGKYEDAMNNYQHALSLFQKTGDESGQAKAYHGMGNVHRSQGKCGDAMNNYQHALSLFQKTGDESGQAKAYHCMGNVHSSQAKYEDAMNNFQHAHSLFQKAGDQEGQVNTYRAMATTHGVICKYEEKNKCIRQAISLVATLENVQPNLGELGRLYAESGDFNKANKCYEKLLDSCLKNGDVVGQADTHLMMGLLHLSQDLAKHHKMSEGKPFPDWGVVEWDAIRRVWSNLPDIFWFLIMWGMTMSPLTPDQQIHLLKVCYDISYLLGDSEMMKCVYFEAGDTFSKIAQYENAMSCCTAAMEIAKSNDDIQTQADCYRLMGVIHCRLHDYNQSVKNYQQALSLCQKTGDESGQAKAYLGMGNVHRSQGKYEDAMNNYQHALNLFQKTGNESGQAKAYLGMGEMHFNQGKYEDAMNNNQHALSLFQKAGDQEGQVNGYHTMAIIHEAICKYEEKKKCIRQATSLAATLENVQPNLEELGLLYAKSGDFNEASKCYEKLLDLCLKNGDVVGQAQAHVLMGMLHMSQSNCDKAMECYQQARDKYEKSGNTYSLDTLYFMMALMHFIRLNYKEALEYFLLAEHYSPKTSTPLLSHIYERIGKLYICMGSFEDAESYLLKSFICYEQIFTNLGKLEDVKTNIVDTYIEAYHWLVFVSVVLGKKSQALLVSEQGRSRALSENLQTKYELQGDATKSSLDQEVRLLVSGTSPLFVVVSLSDIYLHLFTLSSLTPLVVHPAAMQMTDEAEQWLSLLKSLINRVICDANLHVRQNRDDTFEDRSLDLDYDDESEQQHVLTELARVTLGSKGSEKTNEIGGESSGNRKDKSVAKMWGGGSECHLATRSPLPHTTGKPKASDEGTSDKVPQEHEENVCSPPPIGSAETQRGSGLLKELYRILIEPIEKELIQVEVVFVPEGVTFMGKYEDAMNNYQHALSLFQKTGDECGQASAYLGMGNVHTSQGKYKDALNNYQRALSLFQKTGDERGQAMAYHGMGNVHMSQAKYEDALNNYQHALSLFQKTGDESGQAYAYLGMGNVHFNQGKYEDAMNNYQHALRLFQKTGDESGQAKAYLGMGDVHFNQGKYEDAMNNYQHALSLFQKTGDESGQASAYLGMGDAHWSQGKCEEAMNSYQHALSLFQKTGDERGQAKANQGMGYMHFNQGMFEDAINNFQHALSLFQRAGDESGQINAYCPMADRSLDLDYDDESEQQHVLTELARVPLGSKGSEKTNEIGGESSGNRKDKSVAKMWGGGRECHLATRSPLPHTTGKPKASDEGTSGKVPQEHEEDVCSPPPIGSAETQRGSGLLKELYRILIEPIEKELTQVEVVFVPEGVTFMVPFGALQSPDGRFLAEKKAIRFGPSLTTLKLLRECPEDKHCKRGVLVVANPRSNANVFTRRNGADVVKSFHERFANLPAASKEAIKIREILPDVTCLIEYQATKNAVTQSLEKGVGVIHIASHGDSQTGEILVAPEPRMDKHDIAEKEEYLLTMKEISSCQINASLVVLSCCHSGRGQIRAEGVMGLARAFLAAGARSVLATLWTIGDNATLEFMERFYRHLASGLSTSASLKRTIRDTISMNDKYSHPYYWGAFVLVGDDVTIR</sequence>
<name>A7T037_NEMVE</name>
<dbReference type="Pfam" id="PF13424">
    <property type="entry name" value="TPR_12"/>
    <property type="match status" value="6"/>
</dbReference>
<feature type="compositionally biased region" description="Basic and acidic residues" evidence="2">
    <location>
        <begin position="894"/>
        <end position="911"/>
    </location>
</feature>